<gene>
    <name evidence="1" type="ORF">ACFQSB_37620</name>
</gene>
<organism evidence="1 2">
    <name type="scientific">Sphaerisporangium rhizosphaerae</name>
    <dbReference type="NCBI Taxonomy" id="2269375"/>
    <lineage>
        <taxon>Bacteria</taxon>
        <taxon>Bacillati</taxon>
        <taxon>Actinomycetota</taxon>
        <taxon>Actinomycetes</taxon>
        <taxon>Streptosporangiales</taxon>
        <taxon>Streptosporangiaceae</taxon>
        <taxon>Sphaerisporangium</taxon>
    </lineage>
</organism>
<dbReference type="EMBL" id="JBHTCG010000048">
    <property type="protein sequence ID" value="MFC7387977.1"/>
    <property type="molecule type" value="Genomic_DNA"/>
</dbReference>
<comment type="caution">
    <text evidence="1">The sequence shown here is derived from an EMBL/GenBank/DDBJ whole genome shotgun (WGS) entry which is preliminary data.</text>
</comment>
<evidence type="ECO:0000313" key="1">
    <source>
        <dbReference type="EMBL" id="MFC7387977.1"/>
    </source>
</evidence>
<dbReference type="Pfam" id="PF05402">
    <property type="entry name" value="PqqD"/>
    <property type="match status" value="1"/>
</dbReference>
<evidence type="ECO:0000313" key="2">
    <source>
        <dbReference type="Proteomes" id="UP001596496"/>
    </source>
</evidence>
<dbReference type="InterPro" id="IPR041881">
    <property type="entry name" value="PqqD_sf"/>
</dbReference>
<keyword evidence="2" id="KW-1185">Reference proteome</keyword>
<dbReference type="Gene3D" id="1.10.10.1150">
    <property type="entry name" value="Coenzyme PQQ synthesis protein D (PqqD)"/>
    <property type="match status" value="1"/>
</dbReference>
<dbReference type="Proteomes" id="UP001596496">
    <property type="component" value="Unassembled WGS sequence"/>
</dbReference>
<name>A0ABW2PES3_9ACTN</name>
<dbReference type="RefSeq" id="WP_354848832.1">
    <property type="nucleotide sequence ID" value="NZ_JBHTCG010000048.1"/>
</dbReference>
<reference evidence="2" key="1">
    <citation type="journal article" date="2019" name="Int. J. Syst. Evol. Microbiol.">
        <title>The Global Catalogue of Microorganisms (GCM) 10K type strain sequencing project: providing services to taxonomists for standard genome sequencing and annotation.</title>
        <authorList>
            <consortium name="The Broad Institute Genomics Platform"/>
            <consortium name="The Broad Institute Genome Sequencing Center for Infectious Disease"/>
            <person name="Wu L."/>
            <person name="Ma J."/>
        </authorList>
    </citation>
    <scope>NUCLEOTIDE SEQUENCE [LARGE SCALE GENOMIC DNA]</scope>
    <source>
        <strain evidence="2">CECT 7649</strain>
    </source>
</reference>
<protein>
    <submittedName>
        <fullName evidence="1">PqqD family protein</fullName>
    </submittedName>
</protein>
<dbReference type="InterPro" id="IPR008792">
    <property type="entry name" value="PQQD"/>
</dbReference>
<sequence length="92" mass="10185">MTLQISEAVVWQETADGVSLYHTETGDFRTLNETGSRIWMLVASDGEREPVVSKLSGEFAGGNTGMLRRILVDVHEFIGSMIENGLIEERLS</sequence>
<accession>A0ABW2PES3</accession>
<proteinExistence type="predicted"/>